<proteinExistence type="predicted"/>
<reference evidence="2 3" key="1">
    <citation type="submission" date="2019-12" db="EMBL/GenBank/DDBJ databases">
        <title>Genomic-based taxomic classification of the family Erythrobacteraceae.</title>
        <authorList>
            <person name="Xu L."/>
        </authorList>
    </citation>
    <scope>NUCLEOTIDE SEQUENCE [LARGE SCALE GENOMIC DNA]</scope>
    <source>
        <strain evidence="2 3">MCCC 1A09962</strain>
    </source>
</reference>
<dbReference type="Pfam" id="PF07238">
    <property type="entry name" value="PilZ"/>
    <property type="match status" value="1"/>
</dbReference>
<dbReference type="AlphaFoldDB" id="A0A844ZDI4"/>
<dbReference type="GO" id="GO:0035438">
    <property type="term" value="F:cyclic-di-GMP binding"/>
    <property type="evidence" value="ECO:0007669"/>
    <property type="project" value="InterPro"/>
</dbReference>
<dbReference type="SUPFAM" id="SSF141371">
    <property type="entry name" value="PilZ domain-like"/>
    <property type="match status" value="1"/>
</dbReference>
<name>A0A844ZDI4_9SPHN</name>
<comment type="caution">
    <text evidence="2">The sequence shown here is derived from an EMBL/GenBank/DDBJ whole genome shotgun (WGS) entry which is preliminary data.</text>
</comment>
<protein>
    <recommendedName>
        <fullName evidence="1">PilZ domain-containing protein</fullName>
    </recommendedName>
</protein>
<dbReference type="Proteomes" id="UP000433104">
    <property type="component" value="Unassembled WGS sequence"/>
</dbReference>
<accession>A0A844ZDI4</accession>
<organism evidence="2 3">
    <name type="scientific">Parapontixanthobacter aurantiacus</name>
    <dbReference type="NCBI Taxonomy" id="1463599"/>
    <lineage>
        <taxon>Bacteria</taxon>
        <taxon>Pseudomonadati</taxon>
        <taxon>Pseudomonadota</taxon>
        <taxon>Alphaproteobacteria</taxon>
        <taxon>Sphingomonadales</taxon>
        <taxon>Erythrobacteraceae</taxon>
        <taxon>Parapontixanthobacter</taxon>
    </lineage>
</organism>
<evidence type="ECO:0000313" key="3">
    <source>
        <dbReference type="Proteomes" id="UP000433104"/>
    </source>
</evidence>
<dbReference type="EMBL" id="WTYW01000001">
    <property type="protein sequence ID" value="MXO85226.1"/>
    <property type="molecule type" value="Genomic_DNA"/>
</dbReference>
<sequence length="116" mass="13225">MFPITGKTFSALFHNRGRSQILATGKLRLDDEWRTFRIKDISATGLKGIGVLDLPCDLEVEVQIKDHEPIAAKVVWSEDRMFGLLFTFPINPDDYRTTVSGTYAMPRKPVTRRRSV</sequence>
<dbReference type="OrthoDB" id="7428393at2"/>
<evidence type="ECO:0000313" key="2">
    <source>
        <dbReference type="EMBL" id="MXO85226.1"/>
    </source>
</evidence>
<dbReference type="RefSeq" id="WP_160681645.1">
    <property type="nucleotide sequence ID" value="NZ_WTYW01000001.1"/>
</dbReference>
<gene>
    <name evidence="2" type="ORF">GRI38_04210</name>
</gene>
<evidence type="ECO:0000259" key="1">
    <source>
        <dbReference type="Pfam" id="PF07238"/>
    </source>
</evidence>
<dbReference type="InterPro" id="IPR009875">
    <property type="entry name" value="PilZ_domain"/>
</dbReference>
<keyword evidence="3" id="KW-1185">Reference proteome</keyword>
<feature type="domain" description="PilZ" evidence="1">
    <location>
        <begin position="18"/>
        <end position="97"/>
    </location>
</feature>